<dbReference type="Proteomes" id="UP000267096">
    <property type="component" value="Unassembled WGS sequence"/>
</dbReference>
<evidence type="ECO:0000313" key="4">
    <source>
        <dbReference type="EMBL" id="VDK41787.1"/>
    </source>
</evidence>
<dbReference type="SMART" id="SM01218">
    <property type="entry name" value="FoP_duplication"/>
    <property type="match status" value="1"/>
</dbReference>
<reference evidence="6" key="1">
    <citation type="submission" date="2017-02" db="UniProtKB">
        <authorList>
            <consortium name="WormBaseParasite"/>
        </authorList>
    </citation>
    <scope>IDENTIFICATION</scope>
</reference>
<evidence type="ECO:0000313" key="5">
    <source>
        <dbReference type="Proteomes" id="UP000267096"/>
    </source>
</evidence>
<dbReference type="AlphaFoldDB" id="A0A0M3JQX0"/>
<evidence type="ECO:0000256" key="2">
    <source>
        <dbReference type="SAM" id="MobiDB-lite"/>
    </source>
</evidence>
<reference evidence="4 5" key="2">
    <citation type="submission" date="2018-11" db="EMBL/GenBank/DDBJ databases">
        <authorList>
            <consortium name="Pathogen Informatics"/>
        </authorList>
    </citation>
    <scope>NUCLEOTIDE SEQUENCE [LARGE SCALE GENOMIC DNA]</scope>
</reference>
<name>A0A0M3JQX0_ANISI</name>
<accession>A0A0M3JQX0</accession>
<keyword evidence="5" id="KW-1185">Reference proteome</keyword>
<dbReference type="GO" id="GO:0003723">
    <property type="term" value="F:RNA binding"/>
    <property type="evidence" value="ECO:0007669"/>
    <property type="project" value="UniProtKB-KW"/>
</dbReference>
<feature type="domain" description="Chromatin target of PRMT1 protein C-terminal" evidence="3">
    <location>
        <begin position="151"/>
        <end position="211"/>
    </location>
</feature>
<dbReference type="WBParaSite" id="ASIM_0001008701-mRNA-1">
    <property type="protein sequence ID" value="ASIM_0001008701-mRNA-1"/>
    <property type="gene ID" value="ASIM_0001008701"/>
</dbReference>
<dbReference type="Pfam" id="PF13865">
    <property type="entry name" value="FoP_duplication"/>
    <property type="match status" value="1"/>
</dbReference>
<gene>
    <name evidence="4" type="ORF">ASIM_LOCUS9818</name>
</gene>
<evidence type="ECO:0000313" key="6">
    <source>
        <dbReference type="WBParaSite" id="ASIM_0001008701-mRNA-1"/>
    </source>
</evidence>
<evidence type="ECO:0000259" key="3">
    <source>
        <dbReference type="SMART" id="SM01218"/>
    </source>
</evidence>
<dbReference type="EMBL" id="UYRR01030972">
    <property type="protein sequence ID" value="VDK41787.1"/>
    <property type="molecule type" value="Genomic_DNA"/>
</dbReference>
<feature type="region of interest" description="Disordered" evidence="2">
    <location>
        <begin position="163"/>
        <end position="193"/>
    </location>
</feature>
<keyword evidence="1" id="KW-0694">RNA-binding</keyword>
<evidence type="ECO:0000256" key="1">
    <source>
        <dbReference type="ARBA" id="ARBA00022884"/>
    </source>
</evidence>
<organism evidence="6">
    <name type="scientific">Anisakis simplex</name>
    <name type="common">Herring worm</name>
    <dbReference type="NCBI Taxonomy" id="6269"/>
    <lineage>
        <taxon>Eukaryota</taxon>
        <taxon>Metazoa</taxon>
        <taxon>Ecdysozoa</taxon>
        <taxon>Nematoda</taxon>
        <taxon>Chromadorea</taxon>
        <taxon>Rhabditida</taxon>
        <taxon>Spirurina</taxon>
        <taxon>Ascaridomorpha</taxon>
        <taxon>Ascaridoidea</taxon>
        <taxon>Anisakidae</taxon>
        <taxon>Anisakis</taxon>
        <taxon>Anisakis simplex complex</taxon>
    </lineage>
</organism>
<dbReference type="InterPro" id="IPR025715">
    <property type="entry name" value="FoP_C"/>
</dbReference>
<protein>
    <submittedName>
        <fullName evidence="6">FoP_duplication domain-containing protein</fullName>
    </submittedName>
</protein>
<proteinExistence type="predicted"/>
<sequence length="223" mass="25820">MDVPIPARIILMGTSKITLDERFSKLPKSLCRHTIKVSPVGYRSADHDYRDSDDVEYSSDLDYKNGTAMDEEEFSNFRFVPRYTARTPLSISRPVRSYWRPLMPLNLRDRIKFPTRRNYPSFTSARGFLRRGAYSRSNTFLMSRPLKDIRPKQIGFNNTSFKSDQYAKSGAPRGVRGVRGRGRAGLTFPKRQPISREQLDKELDAYMKRGKHPKIDVSDLMQT</sequence>
<dbReference type="OrthoDB" id="5862502at2759"/>